<dbReference type="SMART" id="SM00220">
    <property type="entry name" value="S_TKc"/>
    <property type="match status" value="1"/>
</dbReference>
<feature type="region of interest" description="Disordered" evidence="10">
    <location>
        <begin position="422"/>
        <end position="497"/>
    </location>
</feature>
<evidence type="ECO:0000256" key="5">
    <source>
        <dbReference type="ARBA" id="ARBA00022777"/>
    </source>
</evidence>
<feature type="compositionally biased region" description="Low complexity" evidence="10">
    <location>
        <begin position="300"/>
        <end position="323"/>
    </location>
</feature>
<evidence type="ECO:0000256" key="2">
    <source>
        <dbReference type="ARBA" id="ARBA00022527"/>
    </source>
</evidence>
<evidence type="ECO:0000256" key="3">
    <source>
        <dbReference type="ARBA" id="ARBA00022679"/>
    </source>
</evidence>
<keyword evidence="5" id="KW-0418">Kinase</keyword>
<dbReference type="CDD" id="cd08215">
    <property type="entry name" value="STKc_Nek"/>
    <property type="match status" value="1"/>
</dbReference>
<sequence>MTSSGTNLPDWGYEELKVIGRGQYGKAHLVRAEIDDQYYIAKTIDLTCLSSKEQETAYQEVALLRRLDHPNIVSYRDNFFMGDTLVIIMQYCEGGDLATYIKDMRKQRQRIDEQQIMHYFVQILQALQYIHGERILHRDLKTSNLFLMKSKFVVKLGDFGISRVLEGSIEAAITVVGTPYYMSPEVCENKPYTFKSDVWSLGCCLYEMCMLKHAFSADNLLGLVYKIVSDKYEPIPELYTAQLDTLIQRMLEKNAEIRPSVRELLADPYVQSFVADYLQSRQSAARSSPGRPSPSPPAGSPVSPGPAVSPASPGASPPARSFSPGPPAPEKRSGWSTAGPSGWGGAPGLPIGEAQPHVRAGHKHVRHGRAAETPKEAAARRKREAADREAERHKAAAKESMHNKTVARQMREAEFQTTFAGRMGPATASGHLPAVGGIGTSHLASSPSHDEDRAEDWDGPAEEIDESDYSEEYEDDFEDAQYTEDEDQTVGSDIEEVYMKPGAGALSMVREEEDLSRVMSNYEQDLARHHSSASPVPSPTMQPRRTGSLDRSVAAPEASRGTLAIPIMELRSRMKEELIRKMGEEPFEKAFNFLLDARMRGIPESAVKRDLEALVGRAVYKQHCFDLDQLVYQARSSG</sequence>
<feature type="region of interest" description="Disordered" evidence="10">
    <location>
        <begin position="526"/>
        <end position="556"/>
    </location>
</feature>
<dbReference type="PANTHER" id="PTHR44899">
    <property type="entry name" value="CAMK FAMILY PROTEIN KINASE"/>
    <property type="match status" value="1"/>
</dbReference>
<evidence type="ECO:0000259" key="11">
    <source>
        <dbReference type="PROSITE" id="PS50011"/>
    </source>
</evidence>
<dbReference type="Gene3D" id="1.10.510.10">
    <property type="entry name" value="Transferase(Phosphotransferase) domain 1"/>
    <property type="match status" value="1"/>
</dbReference>
<feature type="compositionally biased region" description="Basic and acidic residues" evidence="10">
    <location>
        <begin position="369"/>
        <end position="402"/>
    </location>
</feature>
<organism evidence="12 13">
    <name type="scientific">Durusdinium trenchii</name>
    <dbReference type="NCBI Taxonomy" id="1381693"/>
    <lineage>
        <taxon>Eukaryota</taxon>
        <taxon>Sar</taxon>
        <taxon>Alveolata</taxon>
        <taxon>Dinophyceae</taxon>
        <taxon>Suessiales</taxon>
        <taxon>Symbiodiniaceae</taxon>
        <taxon>Durusdinium</taxon>
    </lineage>
</organism>
<evidence type="ECO:0000256" key="8">
    <source>
        <dbReference type="ARBA" id="ARBA00048679"/>
    </source>
</evidence>
<comment type="catalytic activity">
    <reaction evidence="8">
        <text>L-seryl-[protein] + ATP = O-phospho-L-seryl-[protein] + ADP + H(+)</text>
        <dbReference type="Rhea" id="RHEA:17989"/>
        <dbReference type="Rhea" id="RHEA-COMP:9863"/>
        <dbReference type="Rhea" id="RHEA-COMP:11604"/>
        <dbReference type="ChEBI" id="CHEBI:15378"/>
        <dbReference type="ChEBI" id="CHEBI:29999"/>
        <dbReference type="ChEBI" id="CHEBI:30616"/>
        <dbReference type="ChEBI" id="CHEBI:83421"/>
        <dbReference type="ChEBI" id="CHEBI:456216"/>
        <dbReference type="EC" id="2.7.11.1"/>
    </reaction>
</comment>
<evidence type="ECO:0000256" key="7">
    <source>
        <dbReference type="ARBA" id="ARBA00047899"/>
    </source>
</evidence>
<dbReference type="PROSITE" id="PS00108">
    <property type="entry name" value="PROTEIN_KINASE_ST"/>
    <property type="match status" value="1"/>
</dbReference>
<evidence type="ECO:0000256" key="9">
    <source>
        <dbReference type="PROSITE-ProRule" id="PRU10141"/>
    </source>
</evidence>
<dbReference type="Gene3D" id="3.30.200.20">
    <property type="entry name" value="Phosphorylase Kinase, domain 1"/>
    <property type="match status" value="1"/>
</dbReference>
<dbReference type="InterPro" id="IPR008271">
    <property type="entry name" value="Ser/Thr_kinase_AS"/>
</dbReference>
<keyword evidence="13" id="KW-1185">Reference proteome</keyword>
<dbReference type="SUPFAM" id="SSF56112">
    <property type="entry name" value="Protein kinase-like (PK-like)"/>
    <property type="match status" value="1"/>
</dbReference>
<keyword evidence="2" id="KW-0723">Serine/threonine-protein kinase</keyword>
<dbReference type="InterPro" id="IPR011009">
    <property type="entry name" value="Kinase-like_dom_sf"/>
</dbReference>
<feature type="compositionally biased region" description="Acidic residues" evidence="10">
    <location>
        <begin position="453"/>
        <end position="496"/>
    </location>
</feature>
<reference evidence="12 13" key="1">
    <citation type="submission" date="2024-02" db="EMBL/GenBank/DDBJ databases">
        <authorList>
            <person name="Chen Y."/>
            <person name="Shah S."/>
            <person name="Dougan E. K."/>
            <person name="Thang M."/>
            <person name="Chan C."/>
        </authorList>
    </citation>
    <scope>NUCLEOTIDE SEQUENCE [LARGE SCALE GENOMIC DNA]</scope>
</reference>
<keyword evidence="6 9" id="KW-0067">ATP-binding</keyword>
<feature type="compositionally biased region" description="Polar residues" evidence="10">
    <location>
        <begin position="532"/>
        <end position="545"/>
    </location>
</feature>
<dbReference type="InterPro" id="IPR051131">
    <property type="entry name" value="NEK_Ser/Thr_kinase_NIMA"/>
</dbReference>
<dbReference type="PROSITE" id="PS00107">
    <property type="entry name" value="PROTEIN_KINASE_ATP"/>
    <property type="match status" value="1"/>
</dbReference>
<keyword evidence="3" id="KW-0808">Transferase</keyword>
<dbReference type="Pfam" id="PF00069">
    <property type="entry name" value="Pkinase"/>
    <property type="match status" value="1"/>
</dbReference>
<evidence type="ECO:0000313" key="13">
    <source>
        <dbReference type="Proteomes" id="UP001642484"/>
    </source>
</evidence>
<feature type="region of interest" description="Disordered" evidence="10">
    <location>
        <begin position="281"/>
        <end position="408"/>
    </location>
</feature>
<dbReference type="EC" id="2.7.11.1" evidence="1"/>
<dbReference type="Proteomes" id="UP001642484">
    <property type="component" value="Unassembled WGS sequence"/>
</dbReference>
<dbReference type="InterPro" id="IPR017441">
    <property type="entry name" value="Protein_kinase_ATP_BS"/>
</dbReference>
<evidence type="ECO:0000256" key="4">
    <source>
        <dbReference type="ARBA" id="ARBA00022741"/>
    </source>
</evidence>
<evidence type="ECO:0000256" key="10">
    <source>
        <dbReference type="SAM" id="MobiDB-lite"/>
    </source>
</evidence>
<protein>
    <recommendedName>
        <fullName evidence="1">non-specific serine/threonine protein kinase</fullName>
        <ecNumber evidence="1">2.7.11.1</ecNumber>
    </recommendedName>
</protein>
<accession>A0ABP0NGJ9</accession>
<feature type="domain" description="Protein kinase" evidence="11">
    <location>
        <begin position="13"/>
        <end position="270"/>
    </location>
</feature>
<feature type="compositionally biased region" description="Basic residues" evidence="10">
    <location>
        <begin position="359"/>
        <end position="368"/>
    </location>
</feature>
<dbReference type="EMBL" id="CAXAMN010021740">
    <property type="protein sequence ID" value="CAK9062908.1"/>
    <property type="molecule type" value="Genomic_DNA"/>
</dbReference>
<comment type="catalytic activity">
    <reaction evidence="7">
        <text>L-threonyl-[protein] + ATP = O-phospho-L-threonyl-[protein] + ADP + H(+)</text>
        <dbReference type="Rhea" id="RHEA:46608"/>
        <dbReference type="Rhea" id="RHEA-COMP:11060"/>
        <dbReference type="Rhea" id="RHEA-COMP:11605"/>
        <dbReference type="ChEBI" id="CHEBI:15378"/>
        <dbReference type="ChEBI" id="CHEBI:30013"/>
        <dbReference type="ChEBI" id="CHEBI:30616"/>
        <dbReference type="ChEBI" id="CHEBI:61977"/>
        <dbReference type="ChEBI" id="CHEBI:456216"/>
        <dbReference type="EC" id="2.7.11.1"/>
    </reaction>
</comment>
<evidence type="ECO:0000313" key="12">
    <source>
        <dbReference type="EMBL" id="CAK9062908.1"/>
    </source>
</evidence>
<name>A0ABP0NGJ9_9DINO</name>
<dbReference type="InterPro" id="IPR000719">
    <property type="entry name" value="Prot_kinase_dom"/>
</dbReference>
<proteinExistence type="predicted"/>
<evidence type="ECO:0000256" key="6">
    <source>
        <dbReference type="ARBA" id="ARBA00022840"/>
    </source>
</evidence>
<comment type="caution">
    <text evidence="12">The sequence shown here is derived from an EMBL/GenBank/DDBJ whole genome shotgun (WGS) entry which is preliminary data.</text>
</comment>
<keyword evidence="4 9" id="KW-0547">Nucleotide-binding</keyword>
<evidence type="ECO:0000256" key="1">
    <source>
        <dbReference type="ARBA" id="ARBA00012513"/>
    </source>
</evidence>
<dbReference type="PROSITE" id="PS50011">
    <property type="entry name" value="PROTEIN_KINASE_DOM"/>
    <property type="match status" value="1"/>
</dbReference>
<gene>
    <name evidence="12" type="ORF">CCMP2556_LOCUS30937</name>
</gene>
<feature type="binding site" evidence="9">
    <location>
        <position position="42"/>
    </location>
    <ligand>
        <name>ATP</name>
        <dbReference type="ChEBI" id="CHEBI:30616"/>
    </ligand>
</feature>